<organism evidence="3 4">
    <name type="scientific">Truncatella angustata</name>
    <dbReference type="NCBI Taxonomy" id="152316"/>
    <lineage>
        <taxon>Eukaryota</taxon>
        <taxon>Fungi</taxon>
        <taxon>Dikarya</taxon>
        <taxon>Ascomycota</taxon>
        <taxon>Pezizomycotina</taxon>
        <taxon>Sordariomycetes</taxon>
        <taxon>Xylariomycetidae</taxon>
        <taxon>Amphisphaeriales</taxon>
        <taxon>Sporocadaceae</taxon>
        <taxon>Truncatella</taxon>
    </lineage>
</organism>
<dbReference type="Gene3D" id="2.160.20.80">
    <property type="entry name" value="E3 ubiquitin-protein ligase SopA"/>
    <property type="match status" value="1"/>
</dbReference>
<dbReference type="InterPro" id="IPR010895">
    <property type="entry name" value="CHRD"/>
</dbReference>
<feature type="signal peptide" evidence="1">
    <location>
        <begin position="1"/>
        <end position="19"/>
    </location>
</feature>
<comment type="caution">
    <text evidence="3">The sequence shown here is derived from an EMBL/GenBank/DDBJ whole genome shotgun (WGS) entry which is preliminary data.</text>
</comment>
<proteinExistence type="predicted"/>
<dbReference type="SUPFAM" id="SSF141571">
    <property type="entry name" value="Pentapeptide repeat-like"/>
    <property type="match status" value="1"/>
</dbReference>
<dbReference type="AlphaFoldDB" id="A0A9P8UGB9"/>
<dbReference type="OrthoDB" id="3554264at2759"/>
<evidence type="ECO:0000259" key="2">
    <source>
        <dbReference type="SMART" id="SM00754"/>
    </source>
</evidence>
<name>A0A9P8UGB9_9PEZI</name>
<dbReference type="Proteomes" id="UP000758603">
    <property type="component" value="Unassembled WGS sequence"/>
</dbReference>
<dbReference type="SMART" id="SM00754">
    <property type="entry name" value="CHRD"/>
    <property type="match status" value="1"/>
</dbReference>
<keyword evidence="4" id="KW-1185">Reference proteome</keyword>
<evidence type="ECO:0000313" key="3">
    <source>
        <dbReference type="EMBL" id="KAH6651589.1"/>
    </source>
</evidence>
<reference evidence="3" key="1">
    <citation type="journal article" date="2021" name="Nat. Commun.">
        <title>Genetic determinants of endophytism in the Arabidopsis root mycobiome.</title>
        <authorList>
            <person name="Mesny F."/>
            <person name="Miyauchi S."/>
            <person name="Thiergart T."/>
            <person name="Pickel B."/>
            <person name="Atanasova L."/>
            <person name="Karlsson M."/>
            <person name="Huettel B."/>
            <person name="Barry K.W."/>
            <person name="Haridas S."/>
            <person name="Chen C."/>
            <person name="Bauer D."/>
            <person name="Andreopoulos W."/>
            <person name="Pangilinan J."/>
            <person name="LaButti K."/>
            <person name="Riley R."/>
            <person name="Lipzen A."/>
            <person name="Clum A."/>
            <person name="Drula E."/>
            <person name="Henrissat B."/>
            <person name="Kohler A."/>
            <person name="Grigoriev I.V."/>
            <person name="Martin F.M."/>
            <person name="Hacquard S."/>
        </authorList>
    </citation>
    <scope>NUCLEOTIDE SEQUENCE</scope>
    <source>
        <strain evidence="3">MPI-SDFR-AT-0073</strain>
    </source>
</reference>
<keyword evidence="1" id="KW-0732">Signal</keyword>
<dbReference type="RefSeq" id="XP_045955867.1">
    <property type="nucleotide sequence ID" value="XM_046100321.1"/>
</dbReference>
<feature type="chain" id="PRO_5040194267" description="CHRD domain-containing protein" evidence="1">
    <location>
        <begin position="20"/>
        <end position="262"/>
    </location>
</feature>
<dbReference type="EMBL" id="JAGPXC010000006">
    <property type="protein sequence ID" value="KAH6651589.1"/>
    <property type="molecule type" value="Genomic_DNA"/>
</dbReference>
<dbReference type="Pfam" id="PF07452">
    <property type="entry name" value="CHRD"/>
    <property type="match status" value="1"/>
</dbReference>
<dbReference type="GeneID" id="70129213"/>
<evidence type="ECO:0000313" key="4">
    <source>
        <dbReference type="Proteomes" id="UP000758603"/>
    </source>
</evidence>
<accession>A0A9P8UGB9</accession>
<sequence length="262" mass="28137">MKSFTAISLITAMAATVTAAPAPIDYTPPGGWGSVDYSKVDYSNVDWSKVDYSHVDYSKVDWSKVDYSKVDYKKVDWSKVDYKKVDWSKVNYDNKGYAQWDSAAKIFTSSYSVQATPDQVVNGTAPGPFTLTGGLKGSRGTFSYGIISDANTICYHIEIHGFRGNYQSPAKTATHIHQAARGANGPPRLAFPNPVAVDEHQPEGKRVSVGCIAGPFTTGLTANGADTGAGFHVGQIEKDPKAFFTDVHSSLAVPGAIRGQLA</sequence>
<evidence type="ECO:0000256" key="1">
    <source>
        <dbReference type="SAM" id="SignalP"/>
    </source>
</evidence>
<feature type="domain" description="CHRD" evidence="2">
    <location>
        <begin position="109"/>
        <end position="262"/>
    </location>
</feature>
<protein>
    <recommendedName>
        <fullName evidence="2">CHRD domain-containing protein</fullName>
    </recommendedName>
</protein>
<gene>
    <name evidence="3" type="ORF">BKA67DRAFT_537455</name>
</gene>